<sequence>MEIIGNGFLGTSLQPLVDSHDGATLFVSGVSSAGETAELAFAREGEYLHETLQQCRQHGSLLVYFSTTTVSMHAFETSDDRAGREDGPVYPAGLYGRHKLSMEAVITTSGADYLILRLATPVGPLQRAHQFLPSIVRQVQLGDVQVFHGARRDLVYVDDVMTIVDGLLRAGVRREIVNVASGVAVPVEDIITYLE</sequence>
<keyword evidence="4" id="KW-1185">Reference proteome</keyword>
<name>A0ABW3M6A0_9PSEU</name>
<dbReference type="EMBL" id="JBHTIS010000345">
    <property type="protein sequence ID" value="MFD1045583.1"/>
    <property type="molecule type" value="Genomic_DNA"/>
</dbReference>
<evidence type="ECO:0000259" key="2">
    <source>
        <dbReference type="Pfam" id="PF01370"/>
    </source>
</evidence>
<comment type="caution">
    <text evidence="3">The sequence shown here is derived from an EMBL/GenBank/DDBJ whole genome shotgun (WGS) entry which is preliminary data.</text>
</comment>
<accession>A0ABW3M6A0</accession>
<evidence type="ECO:0000256" key="1">
    <source>
        <dbReference type="ARBA" id="ARBA00007637"/>
    </source>
</evidence>
<dbReference type="PANTHER" id="PTHR43000">
    <property type="entry name" value="DTDP-D-GLUCOSE 4,6-DEHYDRATASE-RELATED"/>
    <property type="match status" value="1"/>
</dbReference>
<dbReference type="Pfam" id="PF01370">
    <property type="entry name" value="Epimerase"/>
    <property type="match status" value="1"/>
</dbReference>
<reference evidence="4" key="1">
    <citation type="journal article" date="2019" name="Int. J. Syst. Evol. Microbiol.">
        <title>The Global Catalogue of Microorganisms (GCM) 10K type strain sequencing project: providing services to taxonomists for standard genome sequencing and annotation.</title>
        <authorList>
            <consortium name="The Broad Institute Genomics Platform"/>
            <consortium name="The Broad Institute Genome Sequencing Center for Infectious Disease"/>
            <person name="Wu L."/>
            <person name="Ma J."/>
        </authorList>
    </citation>
    <scope>NUCLEOTIDE SEQUENCE [LARGE SCALE GENOMIC DNA]</scope>
    <source>
        <strain evidence="4">JCM 31486</strain>
    </source>
</reference>
<feature type="non-terminal residue" evidence="3">
    <location>
        <position position="195"/>
    </location>
</feature>
<feature type="domain" description="NAD-dependent epimerase/dehydratase" evidence="2">
    <location>
        <begin position="27"/>
        <end position="180"/>
    </location>
</feature>
<dbReference type="SUPFAM" id="SSF51735">
    <property type="entry name" value="NAD(P)-binding Rossmann-fold domains"/>
    <property type="match status" value="1"/>
</dbReference>
<protein>
    <submittedName>
        <fullName evidence="3">NAD-dependent epimerase/dehydratase family protein</fullName>
    </submittedName>
</protein>
<evidence type="ECO:0000313" key="4">
    <source>
        <dbReference type="Proteomes" id="UP001597045"/>
    </source>
</evidence>
<evidence type="ECO:0000313" key="3">
    <source>
        <dbReference type="EMBL" id="MFD1045583.1"/>
    </source>
</evidence>
<gene>
    <name evidence="3" type="ORF">ACFQ1S_08345</name>
</gene>
<dbReference type="Gene3D" id="3.40.50.720">
    <property type="entry name" value="NAD(P)-binding Rossmann-like Domain"/>
    <property type="match status" value="1"/>
</dbReference>
<dbReference type="InterPro" id="IPR036291">
    <property type="entry name" value="NAD(P)-bd_dom_sf"/>
</dbReference>
<organism evidence="3 4">
    <name type="scientific">Kibdelosporangium lantanae</name>
    <dbReference type="NCBI Taxonomy" id="1497396"/>
    <lineage>
        <taxon>Bacteria</taxon>
        <taxon>Bacillati</taxon>
        <taxon>Actinomycetota</taxon>
        <taxon>Actinomycetes</taxon>
        <taxon>Pseudonocardiales</taxon>
        <taxon>Pseudonocardiaceae</taxon>
        <taxon>Kibdelosporangium</taxon>
    </lineage>
</organism>
<proteinExistence type="inferred from homology"/>
<dbReference type="InterPro" id="IPR001509">
    <property type="entry name" value="Epimerase_deHydtase"/>
</dbReference>
<comment type="similarity">
    <text evidence="1">Belongs to the NAD(P)-dependent epimerase/dehydratase family.</text>
</comment>
<dbReference type="Proteomes" id="UP001597045">
    <property type="component" value="Unassembled WGS sequence"/>
</dbReference>